<dbReference type="Proteomes" id="UP001500767">
    <property type="component" value="Unassembled WGS sequence"/>
</dbReference>
<evidence type="ECO:0000313" key="2">
    <source>
        <dbReference type="EMBL" id="GAA3576790.1"/>
    </source>
</evidence>
<accession>A0ABP6Y7U2</accession>
<reference evidence="3" key="1">
    <citation type="journal article" date="2019" name="Int. J. Syst. Evol. Microbiol.">
        <title>The Global Catalogue of Microorganisms (GCM) 10K type strain sequencing project: providing services to taxonomists for standard genome sequencing and annotation.</title>
        <authorList>
            <consortium name="The Broad Institute Genomics Platform"/>
            <consortium name="The Broad Institute Genome Sequencing Center for Infectious Disease"/>
            <person name="Wu L."/>
            <person name="Ma J."/>
        </authorList>
    </citation>
    <scope>NUCLEOTIDE SEQUENCE [LARGE SCALE GENOMIC DNA]</scope>
    <source>
        <strain evidence="3">JCM 16540</strain>
    </source>
</reference>
<dbReference type="Gene3D" id="3.50.50.60">
    <property type="entry name" value="FAD/NAD(P)-binding domain"/>
    <property type="match status" value="1"/>
</dbReference>
<protein>
    <submittedName>
        <fullName evidence="2">NAD(P)/FAD-dependent oxidoreductase</fullName>
    </submittedName>
</protein>
<dbReference type="SUPFAM" id="SSF51905">
    <property type="entry name" value="FAD/NAD(P)-binding domain"/>
    <property type="match status" value="1"/>
</dbReference>
<keyword evidence="3" id="KW-1185">Reference proteome</keyword>
<dbReference type="RefSeq" id="WP_204911151.1">
    <property type="nucleotide sequence ID" value="NZ_BAAAYR010000005.1"/>
</dbReference>
<dbReference type="EMBL" id="BAAAYR010000005">
    <property type="protein sequence ID" value="GAA3576790.1"/>
    <property type="molecule type" value="Genomic_DNA"/>
</dbReference>
<organism evidence="2 3">
    <name type="scientific">Microlunatus spumicola</name>
    <dbReference type="NCBI Taxonomy" id="81499"/>
    <lineage>
        <taxon>Bacteria</taxon>
        <taxon>Bacillati</taxon>
        <taxon>Actinomycetota</taxon>
        <taxon>Actinomycetes</taxon>
        <taxon>Propionibacteriales</taxon>
        <taxon>Propionibacteriaceae</taxon>
        <taxon>Microlunatus</taxon>
    </lineage>
</organism>
<feature type="domain" description="Amine oxidase" evidence="1">
    <location>
        <begin position="14"/>
        <end position="405"/>
    </location>
</feature>
<dbReference type="InterPro" id="IPR002937">
    <property type="entry name" value="Amino_oxidase"/>
</dbReference>
<gene>
    <name evidence="2" type="ORF">GCM10022197_37520</name>
</gene>
<comment type="caution">
    <text evidence="2">The sequence shown here is derived from an EMBL/GenBank/DDBJ whole genome shotgun (WGS) entry which is preliminary data.</text>
</comment>
<sequence length="408" mass="42151">MSSDAPVIVVGAGLAGLGCAQRLSRAGVEVIVLEASDGVGGRVRTDVVDGYRCDRGFQLLNPAYPVLPHVVDVDALDLHPFQAGVVVAHGRSRSVLADPRREPSLMLASLRAPLGTFAEKVRFAAWAASTLLPVRRQVETSDRTRAEELDAFGVTGRLRAGVLDPFLTGVLAESDGSSSARLARLLVRSFVLGSPAVPSVGMGRLPELVAASLPAGTVRLGVRVHGVTGTGVRTDDGELAGSAVVVATDPTTAGTLTGLDVPRMKALTTFWYAADEPPSTRNLLHLDADHRGPLVNTAVMTNAAPTYAPAGRALVQVTVLGADGSVATERAARAQAGLVYGADTSGWELVTTHVVAAALPAQPPPLDVRDDVAFGDGLFVAGDHRDTASIQGALVSGRRAADAVLAAR</sequence>
<name>A0ABP6Y7U2_9ACTN</name>
<dbReference type="InterPro" id="IPR036188">
    <property type="entry name" value="FAD/NAD-bd_sf"/>
</dbReference>
<evidence type="ECO:0000313" key="3">
    <source>
        <dbReference type="Proteomes" id="UP001500767"/>
    </source>
</evidence>
<evidence type="ECO:0000259" key="1">
    <source>
        <dbReference type="Pfam" id="PF01593"/>
    </source>
</evidence>
<dbReference type="PRINTS" id="PR00419">
    <property type="entry name" value="ADXRDTASE"/>
</dbReference>
<dbReference type="PANTHER" id="PTHR42841">
    <property type="entry name" value="AMINE OXIDASE"/>
    <property type="match status" value="1"/>
</dbReference>
<proteinExistence type="predicted"/>
<dbReference type="Pfam" id="PF01593">
    <property type="entry name" value="Amino_oxidase"/>
    <property type="match status" value="1"/>
</dbReference>